<name>A0AA38GX60_TAXCH</name>
<feature type="non-terminal residue" evidence="2">
    <location>
        <position position="174"/>
    </location>
</feature>
<feature type="non-terminal residue" evidence="2">
    <location>
        <position position="1"/>
    </location>
</feature>
<proteinExistence type="predicted"/>
<evidence type="ECO:0000313" key="3">
    <source>
        <dbReference type="Proteomes" id="UP000824469"/>
    </source>
</evidence>
<dbReference type="Proteomes" id="UP000824469">
    <property type="component" value="Unassembled WGS sequence"/>
</dbReference>
<sequence length="174" mass="19866">ESDAQYGRNGNAKHINFRHHQEDDLKNSETIRPIDFHGFGQFTTVNGDGFANKSWKDMIQTEYAKKELKKGVPNQKNSFHGTSIFCWSRRSKHLEDSAAYQVSSFPLTDEDFHIFATPKKIIRSLQQSSPDSASVKRQAIIENDDDKYETSSEAGWPEMDDLVLNSNDYDLSSL</sequence>
<protein>
    <submittedName>
        <fullName evidence="2">Uncharacterized protein</fullName>
    </submittedName>
</protein>
<feature type="region of interest" description="Disordered" evidence="1">
    <location>
        <begin position="1"/>
        <end position="26"/>
    </location>
</feature>
<evidence type="ECO:0000313" key="2">
    <source>
        <dbReference type="EMBL" id="KAH9331134.1"/>
    </source>
</evidence>
<organism evidence="2 3">
    <name type="scientific">Taxus chinensis</name>
    <name type="common">Chinese yew</name>
    <name type="synonym">Taxus wallichiana var. chinensis</name>
    <dbReference type="NCBI Taxonomy" id="29808"/>
    <lineage>
        <taxon>Eukaryota</taxon>
        <taxon>Viridiplantae</taxon>
        <taxon>Streptophyta</taxon>
        <taxon>Embryophyta</taxon>
        <taxon>Tracheophyta</taxon>
        <taxon>Spermatophyta</taxon>
        <taxon>Pinopsida</taxon>
        <taxon>Pinidae</taxon>
        <taxon>Conifers II</taxon>
        <taxon>Cupressales</taxon>
        <taxon>Taxaceae</taxon>
        <taxon>Taxus</taxon>
    </lineage>
</organism>
<feature type="region of interest" description="Disordered" evidence="1">
    <location>
        <begin position="133"/>
        <end position="154"/>
    </location>
</feature>
<keyword evidence="3" id="KW-1185">Reference proteome</keyword>
<gene>
    <name evidence="2" type="ORF">KI387_003242</name>
</gene>
<evidence type="ECO:0000256" key="1">
    <source>
        <dbReference type="SAM" id="MobiDB-lite"/>
    </source>
</evidence>
<reference evidence="2 3" key="1">
    <citation type="journal article" date="2021" name="Nat. Plants">
        <title>The Taxus genome provides insights into paclitaxel biosynthesis.</title>
        <authorList>
            <person name="Xiong X."/>
            <person name="Gou J."/>
            <person name="Liao Q."/>
            <person name="Li Y."/>
            <person name="Zhou Q."/>
            <person name="Bi G."/>
            <person name="Li C."/>
            <person name="Du R."/>
            <person name="Wang X."/>
            <person name="Sun T."/>
            <person name="Guo L."/>
            <person name="Liang H."/>
            <person name="Lu P."/>
            <person name="Wu Y."/>
            <person name="Zhang Z."/>
            <person name="Ro D.K."/>
            <person name="Shang Y."/>
            <person name="Huang S."/>
            <person name="Yan J."/>
        </authorList>
    </citation>
    <scope>NUCLEOTIDE SEQUENCE [LARGE SCALE GENOMIC DNA]</scope>
    <source>
        <strain evidence="2">Ta-2019</strain>
    </source>
</reference>
<dbReference type="AlphaFoldDB" id="A0AA38GX60"/>
<comment type="caution">
    <text evidence="2">The sequence shown here is derived from an EMBL/GenBank/DDBJ whole genome shotgun (WGS) entry which is preliminary data.</text>
</comment>
<dbReference type="EMBL" id="JAHRHJ020000001">
    <property type="protein sequence ID" value="KAH9331134.1"/>
    <property type="molecule type" value="Genomic_DNA"/>
</dbReference>
<accession>A0AA38GX60</accession>